<reference evidence="1" key="1">
    <citation type="submission" date="2022-10" db="EMBL/GenBank/DDBJ databases">
        <title>Vagococcus sp. isolated from poultry meat.</title>
        <authorList>
            <person name="Johansson P."/>
            <person name="Bjorkroth J."/>
        </authorList>
    </citation>
    <scope>NUCLEOTIDE SEQUENCE</scope>
    <source>
        <strain evidence="1">PNs007</strain>
    </source>
</reference>
<comment type="caution">
    <text evidence="1">The sequence shown here is derived from an EMBL/GenBank/DDBJ whole genome shotgun (WGS) entry which is preliminary data.</text>
</comment>
<name>A0ABT5X004_9ENTE</name>
<keyword evidence="2" id="KW-1185">Reference proteome</keyword>
<dbReference type="Gene3D" id="3.40.50.2000">
    <property type="entry name" value="Glycogen Phosphorylase B"/>
    <property type="match status" value="1"/>
</dbReference>
<evidence type="ECO:0008006" key="3">
    <source>
        <dbReference type="Google" id="ProtNLM"/>
    </source>
</evidence>
<dbReference type="SUPFAM" id="SSF53756">
    <property type="entry name" value="UDP-Glycosyltransferase/glycogen phosphorylase"/>
    <property type="match status" value="1"/>
</dbReference>
<evidence type="ECO:0000313" key="2">
    <source>
        <dbReference type="Proteomes" id="UP001147148"/>
    </source>
</evidence>
<evidence type="ECO:0000313" key="1">
    <source>
        <dbReference type="EMBL" id="MDF0479342.1"/>
    </source>
</evidence>
<protein>
    <recommendedName>
        <fullName evidence="3">Glycosyl transferase family 1 domain-containing protein</fullName>
    </recommendedName>
</protein>
<gene>
    <name evidence="1" type="ORF">OL233_03485</name>
</gene>
<sequence length="369" mass="43259">MRILVVNYLDINKLPPVQSLVQTLLSMGIKVTLISFGDIKNEKLRDDKNLKFIKLTDTSNNKFGKAIHFFSRKKDLKKIVTEQMTMNDILWTTTDLTVRELGDLVYRYKHVMHLMELIKDIPKYPYQNFFGSNLKKYAQKAYKVVVPEYNRAHIQKVWWELEECPSIFPNKPYSVNIENIPSEVNKVIRTMLEEKRKIILYQGVFRKERNLEDFAKAITDLNDEYVFYIMGSESLESTELLKKYPEVKHIPFIAPPYHLCITRQAYIGVLTYIPMFSKEHHISELNGVYCAPNKLYEYSYFGIPMIGNDVPGLMYPFEKFNMGRVTKLNSVDIRKTLMVIEKNYDELSLGCKEFYEDVSLSDAINEILS</sequence>
<proteinExistence type="predicted"/>
<accession>A0ABT5X004</accession>
<dbReference type="Proteomes" id="UP001147148">
    <property type="component" value="Unassembled WGS sequence"/>
</dbReference>
<dbReference type="EMBL" id="JAPDSH010000002">
    <property type="protein sequence ID" value="MDF0479342.1"/>
    <property type="molecule type" value="Genomic_DNA"/>
</dbReference>
<organism evidence="1 2">
    <name type="scientific">Vagococcus proximus</name>
    <dbReference type="NCBI Taxonomy" id="2991417"/>
    <lineage>
        <taxon>Bacteria</taxon>
        <taxon>Bacillati</taxon>
        <taxon>Bacillota</taxon>
        <taxon>Bacilli</taxon>
        <taxon>Lactobacillales</taxon>
        <taxon>Enterococcaceae</taxon>
        <taxon>Vagococcus</taxon>
    </lineage>
</organism>